<dbReference type="PROSITE" id="PS51746">
    <property type="entry name" value="PPM_2"/>
    <property type="match status" value="1"/>
</dbReference>
<dbReference type="EMBL" id="HE681722">
    <property type="protein sequence ID" value="CCG23224.1"/>
    <property type="molecule type" value="Genomic_DNA"/>
</dbReference>
<evidence type="ECO:0000256" key="3">
    <source>
        <dbReference type="ARBA" id="ARBA00022801"/>
    </source>
</evidence>
<feature type="domain" description="PPM-type phosphatase" evidence="7">
    <location>
        <begin position="115"/>
        <end position="446"/>
    </location>
</feature>
<dbReference type="PANTHER" id="PTHR13832:SF837">
    <property type="entry name" value="PROTEIN PHOSPHATASE 2C-LIKE DOMAIN-CONTAINING PROTEIN 1"/>
    <property type="match status" value="1"/>
</dbReference>
<proteinExistence type="inferred from homology"/>
<dbReference type="GeneID" id="14540259"/>
<dbReference type="InterPro" id="IPR001932">
    <property type="entry name" value="PPM-type_phosphatase-like_dom"/>
</dbReference>
<evidence type="ECO:0000256" key="4">
    <source>
        <dbReference type="ARBA" id="ARBA00022912"/>
    </source>
</evidence>
<organism evidence="8 9">
    <name type="scientific">Candida orthopsilosis (strain 90-125)</name>
    <name type="common">Yeast</name>
    <dbReference type="NCBI Taxonomy" id="1136231"/>
    <lineage>
        <taxon>Eukaryota</taxon>
        <taxon>Fungi</taxon>
        <taxon>Dikarya</taxon>
        <taxon>Ascomycota</taxon>
        <taxon>Saccharomycotina</taxon>
        <taxon>Pichiomycetes</taxon>
        <taxon>Debaryomycetaceae</taxon>
        <taxon>Candida/Lodderomyces clade</taxon>
        <taxon>Candida</taxon>
    </lineage>
</organism>
<dbReference type="AlphaFoldDB" id="H8X5D0"/>
<reference evidence="8 9" key="1">
    <citation type="journal article" date="2012" name="PLoS ONE">
        <title>Sequence and analysis of the genome of the pathogenic yeast Candida orthopsilosis.</title>
        <authorList>
            <person name="Riccombeni A."/>
            <person name="Vidanes G."/>
            <person name="Proux-Wera E."/>
            <person name="Wolfe K.H."/>
            <person name="Butler G."/>
        </authorList>
    </citation>
    <scope>NUCLEOTIDE SEQUENCE [LARGE SCALE GENOMIC DNA]</scope>
    <source>
        <strain evidence="8 9">Co 90-125</strain>
    </source>
</reference>
<protein>
    <submittedName>
        <fullName evidence="8">Ptc1 protein phosphatase</fullName>
    </submittedName>
</protein>
<dbReference type="OrthoDB" id="10264738at2759"/>
<dbReference type="Gene3D" id="3.60.40.10">
    <property type="entry name" value="PPM-type phosphatase domain"/>
    <property type="match status" value="1"/>
</dbReference>
<comment type="similarity">
    <text evidence="1 5">Belongs to the PP2C family.</text>
</comment>
<feature type="compositionally biased region" description="Low complexity" evidence="6">
    <location>
        <begin position="48"/>
        <end position="90"/>
    </location>
</feature>
<dbReference type="SMART" id="SM00332">
    <property type="entry name" value="PP2Cc"/>
    <property type="match status" value="1"/>
</dbReference>
<dbReference type="GO" id="GO:0004722">
    <property type="term" value="F:protein serine/threonine phosphatase activity"/>
    <property type="evidence" value="ECO:0007669"/>
    <property type="project" value="InterPro"/>
</dbReference>
<evidence type="ECO:0000313" key="8">
    <source>
        <dbReference type="EMBL" id="CCG23224.1"/>
    </source>
</evidence>
<sequence>MNATEPDPNVDISSPSVASFGQQPVSHQGLAQRRAEYHQKNHSEEMTSQHSSSNHTQSPTDRRTTPPLTDPKIPLPPSDSSSTSDMIDSPPAHHSAKPRSKTSSEYDPFAGLSFKVGVAENKNSTYRSKMEDVHTYIANFAERVDWGYFAIFDGHAGKDSARWCGNNLHSLLEQEIDLELQDQNNTLPSSNKANLSSSEQPTAPPNHSEGSPIFTNPGSSTSSIPLKGRVDMKDHLYKSFVKADEIIEKNGQGASGCTAAVAVLRWESETEDDCMVNTNNIGKQTDDTSKSFDFVPTKNHKRMLYTSNVGDSRIVLSRKGKAYRLSYDHKASDKNEIDRVENSGGLILKNRVNGVLAVTRSLGDSYMKDLVLGKPFTTSTQIIKDDEFMIIACDGVWDVISDTKACKIVADCFKKGLDAQEASKKLCQLAIDASTTDNVTVMVVQFDQAIFAQ</sequence>
<gene>
    <name evidence="8" type="ORF">CORT_0D03840</name>
</gene>
<feature type="compositionally biased region" description="Polar residues" evidence="6">
    <location>
        <begin position="11"/>
        <end position="26"/>
    </location>
</feature>
<keyword evidence="9" id="KW-1185">Reference proteome</keyword>
<evidence type="ECO:0000256" key="1">
    <source>
        <dbReference type="ARBA" id="ARBA00006702"/>
    </source>
</evidence>
<evidence type="ECO:0000256" key="5">
    <source>
        <dbReference type="RuleBase" id="RU003465"/>
    </source>
</evidence>
<feature type="region of interest" description="Disordered" evidence="6">
    <location>
        <begin position="1"/>
        <end position="105"/>
    </location>
</feature>
<accession>H8X5D0</accession>
<evidence type="ECO:0000256" key="2">
    <source>
        <dbReference type="ARBA" id="ARBA00022723"/>
    </source>
</evidence>
<dbReference type="Pfam" id="PF00481">
    <property type="entry name" value="PP2C"/>
    <property type="match status" value="2"/>
</dbReference>
<dbReference type="SUPFAM" id="SSF81606">
    <property type="entry name" value="PP2C-like"/>
    <property type="match status" value="1"/>
</dbReference>
<dbReference type="CDD" id="cd00143">
    <property type="entry name" value="PP2Cc"/>
    <property type="match status" value="1"/>
</dbReference>
<dbReference type="PROSITE" id="PS01032">
    <property type="entry name" value="PPM_1"/>
    <property type="match status" value="1"/>
</dbReference>
<dbReference type="InterPro" id="IPR000222">
    <property type="entry name" value="PP2C_BS"/>
</dbReference>
<feature type="compositionally biased region" description="Polar residues" evidence="6">
    <location>
        <begin position="213"/>
        <end position="224"/>
    </location>
</feature>
<feature type="region of interest" description="Disordered" evidence="6">
    <location>
        <begin position="184"/>
        <end position="226"/>
    </location>
</feature>
<dbReference type="GO" id="GO:0046872">
    <property type="term" value="F:metal ion binding"/>
    <property type="evidence" value="ECO:0007669"/>
    <property type="project" value="UniProtKB-KW"/>
</dbReference>
<dbReference type="eggNOG" id="KOG0698">
    <property type="taxonomic scope" value="Eukaryota"/>
</dbReference>
<dbReference type="Proteomes" id="UP000005018">
    <property type="component" value="Chromosome 4"/>
</dbReference>
<keyword evidence="2" id="KW-0479">Metal-binding</keyword>
<name>H8X5D0_CANO9</name>
<evidence type="ECO:0000313" key="9">
    <source>
        <dbReference type="Proteomes" id="UP000005018"/>
    </source>
</evidence>
<dbReference type="KEGG" id="cot:CORT_0D03840"/>
<dbReference type="RefSeq" id="XP_003869359.1">
    <property type="nucleotide sequence ID" value="XM_003869310.1"/>
</dbReference>
<feature type="compositionally biased region" description="Basic and acidic residues" evidence="6">
    <location>
        <begin position="33"/>
        <end position="47"/>
    </location>
</feature>
<evidence type="ECO:0000259" key="7">
    <source>
        <dbReference type="PROSITE" id="PS51746"/>
    </source>
</evidence>
<keyword evidence="3 5" id="KW-0378">Hydrolase</keyword>
<keyword evidence="4 5" id="KW-0904">Protein phosphatase</keyword>
<dbReference type="InterPro" id="IPR036457">
    <property type="entry name" value="PPM-type-like_dom_sf"/>
</dbReference>
<dbReference type="HOGENOM" id="CLU_013173_1_1_1"/>
<evidence type="ECO:0000256" key="6">
    <source>
        <dbReference type="SAM" id="MobiDB-lite"/>
    </source>
</evidence>
<feature type="compositionally biased region" description="Polar residues" evidence="6">
    <location>
        <begin position="184"/>
        <end position="201"/>
    </location>
</feature>
<dbReference type="PANTHER" id="PTHR13832">
    <property type="entry name" value="PROTEIN PHOSPHATASE 2C"/>
    <property type="match status" value="1"/>
</dbReference>
<dbReference type="InterPro" id="IPR015655">
    <property type="entry name" value="PP2C"/>
</dbReference>